<gene>
    <name evidence="4" type="ORF">EAV92_06530</name>
</gene>
<dbReference type="PANTHER" id="PTHR22550:SF5">
    <property type="entry name" value="LEUCINE ZIPPER PROTEIN 4"/>
    <property type="match status" value="1"/>
</dbReference>
<dbReference type="GO" id="GO:0016020">
    <property type="term" value="C:membrane"/>
    <property type="evidence" value="ECO:0007669"/>
    <property type="project" value="InterPro"/>
</dbReference>
<keyword evidence="3" id="KW-1133">Transmembrane helix</keyword>
<feature type="transmembrane region" description="Helical" evidence="3">
    <location>
        <begin position="268"/>
        <end position="287"/>
    </location>
</feature>
<keyword evidence="3" id="KW-0812">Transmembrane</keyword>
<dbReference type="PIRSF" id="PIRSF005690">
    <property type="entry name" value="GerBA"/>
    <property type="match status" value="1"/>
</dbReference>
<evidence type="ECO:0000256" key="1">
    <source>
        <dbReference type="ARBA" id="ARBA00005278"/>
    </source>
</evidence>
<keyword evidence="5" id="KW-1185">Reference proteome</keyword>
<dbReference type="RefSeq" id="WP_123040313.1">
    <property type="nucleotide sequence ID" value="NZ_CP033433.1"/>
</dbReference>
<sequence length="444" mass="49008">MEAKSLETLRHSDDFKVDTLDNGLFQIEVYFFSSLCDTDTIKKEIAHPFLVSPSADAFKIVLKSALACKILENEAEIPGALLQGNAVIQLQDAYYKLLASSPANDKPTEAVAETTLQGPQSAFSEDSETNLKLIRQRYPDPNLTAEQYKLGKVSRTKSYLVYDRNKVNRKVLSQLQQKIKEIDADMVMAGGQVETLITKTKIRWFPIMIVTERPDRTILNLSQGKIVLLIDGTPFVLIVPAVFYDFISAMDDVYQSFVVTRALVLLRYVGLLITMTLPAMYVAIVSYNPEILKVQFTLSLAGSRAAVPYPSFIEVMIMLFLIEALVEASLRLPRYIGSTATTVGGLILGQAAQQAGLVSSVMIIVTSAVAISNFLIPINAMSFAIRMAKYPLIFLASLFGIAGVVTGMFAIVLYAANLTSFGEPYFRFFLKENATSGYKEGDTE</sequence>
<dbReference type="GO" id="GO:0009847">
    <property type="term" value="P:spore germination"/>
    <property type="evidence" value="ECO:0007669"/>
    <property type="project" value="InterPro"/>
</dbReference>
<evidence type="ECO:0000313" key="5">
    <source>
        <dbReference type="Proteomes" id="UP000269097"/>
    </source>
</evidence>
<evidence type="ECO:0000313" key="4">
    <source>
        <dbReference type="EMBL" id="AYQ72253.1"/>
    </source>
</evidence>
<dbReference type="Proteomes" id="UP000269097">
    <property type="component" value="Chromosome"/>
</dbReference>
<feature type="transmembrane region" description="Helical" evidence="3">
    <location>
        <begin position="226"/>
        <end position="247"/>
    </location>
</feature>
<dbReference type="EMBL" id="CP033433">
    <property type="protein sequence ID" value="AYQ72253.1"/>
    <property type="molecule type" value="Genomic_DNA"/>
</dbReference>
<dbReference type="AlphaFoldDB" id="A0A3G3JVI1"/>
<dbReference type="InterPro" id="IPR050768">
    <property type="entry name" value="UPF0353/GerABKA_families"/>
</dbReference>
<dbReference type="Pfam" id="PF03323">
    <property type="entry name" value="GerA"/>
    <property type="match status" value="1"/>
</dbReference>
<protein>
    <submittedName>
        <fullName evidence="4">Spore germination protein</fullName>
    </submittedName>
</protein>
<name>A0A3G3JVI1_9BACL</name>
<comment type="similarity">
    <text evidence="1">Belongs to the GerABKA family.</text>
</comment>
<organism evidence="4 5">
    <name type="scientific">Cohnella candidum</name>
    <dbReference type="NCBI Taxonomy" id="2674991"/>
    <lineage>
        <taxon>Bacteria</taxon>
        <taxon>Bacillati</taxon>
        <taxon>Bacillota</taxon>
        <taxon>Bacilli</taxon>
        <taxon>Bacillales</taxon>
        <taxon>Paenibacillaceae</taxon>
        <taxon>Cohnella</taxon>
    </lineage>
</organism>
<feature type="transmembrane region" description="Helical" evidence="3">
    <location>
        <begin position="392"/>
        <end position="416"/>
    </location>
</feature>
<reference evidence="4 5" key="1">
    <citation type="submission" date="2018-10" db="EMBL/GenBank/DDBJ databases">
        <title>Genome Sequence of Cohnella sp.</title>
        <authorList>
            <person name="Srinivasan S."/>
            <person name="Kim M.K."/>
        </authorList>
    </citation>
    <scope>NUCLEOTIDE SEQUENCE [LARGE SCALE GENOMIC DNA]</scope>
    <source>
        <strain evidence="4 5">18JY8-7</strain>
    </source>
</reference>
<accession>A0A3G3JVI1</accession>
<feature type="transmembrane region" description="Helical" evidence="3">
    <location>
        <begin position="358"/>
        <end position="380"/>
    </location>
</feature>
<dbReference type="PANTHER" id="PTHR22550">
    <property type="entry name" value="SPORE GERMINATION PROTEIN"/>
    <property type="match status" value="1"/>
</dbReference>
<evidence type="ECO:0000256" key="2">
    <source>
        <dbReference type="ARBA" id="ARBA00023136"/>
    </source>
</evidence>
<proteinExistence type="inferred from homology"/>
<feature type="transmembrane region" description="Helical" evidence="3">
    <location>
        <begin position="307"/>
        <end position="326"/>
    </location>
</feature>
<evidence type="ECO:0000256" key="3">
    <source>
        <dbReference type="SAM" id="Phobius"/>
    </source>
</evidence>
<keyword evidence="2 3" id="KW-0472">Membrane</keyword>
<feature type="transmembrane region" description="Helical" evidence="3">
    <location>
        <begin position="335"/>
        <end position="352"/>
    </location>
</feature>
<dbReference type="KEGG" id="coh:EAV92_06530"/>
<dbReference type="InterPro" id="IPR004995">
    <property type="entry name" value="Spore_Ger"/>
</dbReference>